<dbReference type="Pfam" id="PF02271">
    <property type="entry name" value="UCR_14kD"/>
    <property type="match status" value="1"/>
</dbReference>
<dbReference type="OrthoDB" id="425749at2759"/>
<dbReference type="Gene3D" id="1.10.1090.10">
    <property type="entry name" value="Cytochrome b-c1 complex subunit 7"/>
    <property type="match status" value="1"/>
</dbReference>
<dbReference type="GO" id="GO:0045275">
    <property type="term" value="C:respiratory chain complex III"/>
    <property type="evidence" value="ECO:0007669"/>
    <property type="project" value="EnsemblFungi"/>
</dbReference>
<keyword evidence="8 9" id="KW-0472">Membrane</keyword>
<dbReference type="GeneID" id="30033715"/>
<dbReference type="PANTHER" id="PTHR12022:SF0">
    <property type="entry name" value="CYTOCHROME B-C1 COMPLEX SUBUNIT 7"/>
    <property type="match status" value="1"/>
</dbReference>
<keyword evidence="7 9" id="KW-0496">Mitochondrion</keyword>
<evidence type="ECO:0000256" key="5">
    <source>
        <dbReference type="ARBA" id="ARBA00022792"/>
    </source>
</evidence>
<dbReference type="GO" id="GO:0099617">
    <property type="term" value="C:matrix side of mitochondrial inner membrane"/>
    <property type="evidence" value="ECO:0007669"/>
    <property type="project" value="EnsemblFungi"/>
</dbReference>
<proteinExistence type="inferred from homology"/>
<name>A0A167E2N2_9ASCO</name>
<comment type="similarity">
    <text evidence="2 9">Belongs to the UQCRB/QCR7 family.</text>
</comment>
<sequence length="102" mass="11825">MSTFTQLEAISKYILSKPLLKSVFVPASRVFTEFAGYRKMGLKTEDLFIEENDVMQAAIRRLPPKESYERVYRIATAMQLSLSHKLLPKHEQLKPEEVSQYS</sequence>
<dbReference type="AlphaFoldDB" id="A0A167E2N2"/>
<dbReference type="InterPro" id="IPR003197">
    <property type="entry name" value="QCR7"/>
</dbReference>
<reference evidence="10 11" key="1">
    <citation type="submission" date="2016-02" db="EMBL/GenBank/DDBJ databases">
        <title>Complete genome sequence and transcriptome regulation of the pentose utilising yeast Sugiyamaella lignohabitans.</title>
        <authorList>
            <person name="Bellasio M."/>
            <person name="Peymann A."/>
            <person name="Valli M."/>
            <person name="Sipitzky M."/>
            <person name="Graf A."/>
            <person name="Sauer M."/>
            <person name="Marx H."/>
            <person name="Mattanovich D."/>
        </authorList>
    </citation>
    <scope>NUCLEOTIDE SEQUENCE [LARGE SCALE GENOMIC DNA]</scope>
    <source>
        <strain evidence="10 11">CBS 10342</strain>
    </source>
</reference>
<dbReference type="EMBL" id="CP014501">
    <property type="protein sequence ID" value="ANB13570.1"/>
    <property type="molecule type" value="Genomic_DNA"/>
</dbReference>
<evidence type="ECO:0000256" key="1">
    <source>
        <dbReference type="ARBA" id="ARBA00004443"/>
    </source>
</evidence>
<evidence type="ECO:0000256" key="2">
    <source>
        <dbReference type="ARBA" id="ARBA00008554"/>
    </source>
</evidence>
<dbReference type="PANTHER" id="PTHR12022">
    <property type="entry name" value="UBIQUINOL-CYTOCHROME C REDUCTASE COMPLEX 14 KD PROTEIN"/>
    <property type="match status" value="1"/>
</dbReference>
<evidence type="ECO:0000256" key="4">
    <source>
        <dbReference type="ARBA" id="ARBA00022660"/>
    </source>
</evidence>
<keyword evidence="5 9" id="KW-0999">Mitochondrion inner membrane</keyword>
<dbReference type="GO" id="GO:0008121">
    <property type="term" value="F:quinol-cytochrome-c reductase activity"/>
    <property type="evidence" value="ECO:0007669"/>
    <property type="project" value="EnsemblFungi"/>
</dbReference>
<evidence type="ECO:0000256" key="9">
    <source>
        <dbReference type="PIRNR" id="PIRNR000022"/>
    </source>
</evidence>
<evidence type="ECO:0000256" key="3">
    <source>
        <dbReference type="ARBA" id="ARBA00022448"/>
    </source>
</evidence>
<evidence type="ECO:0000313" key="10">
    <source>
        <dbReference type="EMBL" id="ANB13570.1"/>
    </source>
</evidence>
<dbReference type="SUPFAM" id="SSF81524">
    <property type="entry name" value="14 kDa protein of cytochrome bc1 complex (Ubiquinol-cytochrome c reductase)"/>
    <property type="match status" value="1"/>
</dbReference>
<keyword evidence="6 9" id="KW-0249">Electron transport</keyword>
<evidence type="ECO:0000256" key="7">
    <source>
        <dbReference type="ARBA" id="ARBA00023128"/>
    </source>
</evidence>
<gene>
    <name evidence="10" type="primary">QCR7</name>
    <name evidence="10" type="ORF">AWJ20_1866</name>
</gene>
<dbReference type="KEGG" id="slb:AWJ20_1866"/>
<dbReference type="GO" id="GO:0006122">
    <property type="term" value="P:mitochondrial electron transport, ubiquinol to cytochrome c"/>
    <property type="evidence" value="ECO:0007669"/>
    <property type="project" value="EnsemblFungi"/>
</dbReference>
<dbReference type="PIRSF" id="PIRSF000022">
    <property type="entry name" value="Bc1_14K"/>
    <property type="match status" value="1"/>
</dbReference>
<accession>A0A167E2N2</accession>
<organism evidence="10 11">
    <name type="scientific">Sugiyamaella lignohabitans</name>
    <dbReference type="NCBI Taxonomy" id="796027"/>
    <lineage>
        <taxon>Eukaryota</taxon>
        <taxon>Fungi</taxon>
        <taxon>Dikarya</taxon>
        <taxon>Ascomycota</taxon>
        <taxon>Saccharomycotina</taxon>
        <taxon>Dipodascomycetes</taxon>
        <taxon>Dipodascales</taxon>
        <taxon>Trichomonascaceae</taxon>
        <taxon>Sugiyamaella</taxon>
    </lineage>
</organism>
<comment type="subcellular location">
    <subcellularLocation>
        <location evidence="1">Mitochondrion inner membrane</location>
        <topology evidence="1">Peripheral membrane protein</topology>
        <orientation evidence="1">Matrix side</orientation>
    </subcellularLocation>
</comment>
<keyword evidence="4 9" id="KW-0679">Respiratory chain</keyword>
<dbReference type="RefSeq" id="XP_018736047.1">
    <property type="nucleotide sequence ID" value="XM_018878778.1"/>
</dbReference>
<evidence type="ECO:0000313" key="11">
    <source>
        <dbReference type="Proteomes" id="UP000189580"/>
    </source>
</evidence>
<comment type="function">
    <text evidence="9">Component of the ubiquinol-cytochrome c oxidoreductase, a multisubunit transmembrane complex that is part of the mitochondrial electron transport chain which drives oxidative phosphorylation.</text>
</comment>
<dbReference type="GO" id="GO:0034551">
    <property type="term" value="P:mitochondrial respiratory chain complex III assembly"/>
    <property type="evidence" value="ECO:0007669"/>
    <property type="project" value="EnsemblFungi"/>
</dbReference>
<dbReference type="InterPro" id="IPR036544">
    <property type="entry name" value="QCR7_sf"/>
</dbReference>
<protein>
    <recommendedName>
        <fullName evidence="9">Cytochrome b-c1 complex subunit 7</fullName>
    </recommendedName>
</protein>
<dbReference type="Proteomes" id="UP000189580">
    <property type="component" value="Chromosome a"/>
</dbReference>
<keyword evidence="3 9" id="KW-0813">Transport</keyword>
<evidence type="ECO:0000256" key="8">
    <source>
        <dbReference type="ARBA" id="ARBA00023136"/>
    </source>
</evidence>
<evidence type="ECO:0000256" key="6">
    <source>
        <dbReference type="ARBA" id="ARBA00022982"/>
    </source>
</evidence>
<keyword evidence="11" id="KW-1185">Reference proteome</keyword>